<dbReference type="AlphaFoldDB" id="A0AAE0DHF6"/>
<keyword evidence="3" id="KW-1185">Reference proteome</keyword>
<reference evidence="2" key="1">
    <citation type="journal article" date="2023" name="Plant J.">
        <title>Genome sequences and population genomics provide insights into the demographic history, inbreeding, and mutation load of two 'living fossil' tree species of Dipteronia.</title>
        <authorList>
            <person name="Feng Y."/>
            <person name="Comes H.P."/>
            <person name="Chen J."/>
            <person name="Zhu S."/>
            <person name="Lu R."/>
            <person name="Zhang X."/>
            <person name="Li P."/>
            <person name="Qiu J."/>
            <person name="Olsen K.M."/>
            <person name="Qiu Y."/>
        </authorList>
    </citation>
    <scope>NUCLEOTIDE SEQUENCE</scope>
    <source>
        <strain evidence="2">NBL</strain>
    </source>
</reference>
<dbReference type="EMBL" id="JANJYJ010000869">
    <property type="protein sequence ID" value="KAK3170487.1"/>
    <property type="molecule type" value="Genomic_DNA"/>
</dbReference>
<proteinExistence type="predicted"/>
<dbReference type="SMART" id="SM00256">
    <property type="entry name" value="FBOX"/>
    <property type="match status" value="1"/>
</dbReference>
<dbReference type="PANTHER" id="PTHR34145:SF68">
    <property type="entry name" value="FBD DOMAIN-CONTAINING PROTEIN"/>
    <property type="match status" value="1"/>
</dbReference>
<dbReference type="PANTHER" id="PTHR34145">
    <property type="entry name" value="OS02G0105600 PROTEIN"/>
    <property type="match status" value="1"/>
</dbReference>
<evidence type="ECO:0000313" key="3">
    <source>
        <dbReference type="Proteomes" id="UP001281410"/>
    </source>
</evidence>
<evidence type="ECO:0000259" key="1">
    <source>
        <dbReference type="PROSITE" id="PS50181"/>
    </source>
</evidence>
<evidence type="ECO:0000313" key="2">
    <source>
        <dbReference type="EMBL" id="KAK3170487.1"/>
    </source>
</evidence>
<dbReference type="Pfam" id="PF00646">
    <property type="entry name" value="F-box"/>
    <property type="match status" value="1"/>
</dbReference>
<comment type="caution">
    <text evidence="2">The sequence shown here is derived from an EMBL/GenBank/DDBJ whole genome shotgun (WGS) entry which is preliminary data.</text>
</comment>
<dbReference type="PROSITE" id="PS50181">
    <property type="entry name" value="FBOX"/>
    <property type="match status" value="1"/>
</dbReference>
<dbReference type="Pfam" id="PF08387">
    <property type="entry name" value="FBD"/>
    <property type="match status" value="1"/>
</dbReference>
<feature type="domain" description="F-box" evidence="1">
    <location>
        <begin position="12"/>
        <end position="48"/>
    </location>
</feature>
<dbReference type="InterPro" id="IPR001810">
    <property type="entry name" value="F-box_dom"/>
</dbReference>
<gene>
    <name evidence="2" type="ORF">Dsin_032658</name>
</gene>
<accession>A0AAE0DHF6</accession>
<sequence>MVIDTGSDDLPEYCVSRLPNDIIVNIFSRLSLREAARTSIVSSRWRYLWTFTANLVFVAPKTVDYGKTKGTKNERKSFQLISNGRYRRRTINQFPRLSHQHLKVVEFIGFVGCPVDLELAFYLLENATILEKMSVNPTSPFLIGTYFEFYNDEKKQTTRKRTKQLKKRVPQSVELVIC</sequence>
<organism evidence="2 3">
    <name type="scientific">Dipteronia sinensis</name>
    <dbReference type="NCBI Taxonomy" id="43782"/>
    <lineage>
        <taxon>Eukaryota</taxon>
        <taxon>Viridiplantae</taxon>
        <taxon>Streptophyta</taxon>
        <taxon>Embryophyta</taxon>
        <taxon>Tracheophyta</taxon>
        <taxon>Spermatophyta</taxon>
        <taxon>Magnoliopsida</taxon>
        <taxon>eudicotyledons</taxon>
        <taxon>Gunneridae</taxon>
        <taxon>Pentapetalae</taxon>
        <taxon>rosids</taxon>
        <taxon>malvids</taxon>
        <taxon>Sapindales</taxon>
        <taxon>Sapindaceae</taxon>
        <taxon>Hippocastanoideae</taxon>
        <taxon>Acereae</taxon>
        <taxon>Dipteronia</taxon>
    </lineage>
</organism>
<dbReference type="InterPro" id="IPR053772">
    <property type="entry name" value="At1g61320/At1g61330-like"/>
</dbReference>
<dbReference type="InterPro" id="IPR053781">
    <property type="entry name" value="F-box_AtFBL13-like"/>
</dbReference>
<dbReference type="Gene3D" id="1.20.1280.50">
    <property type="match status" value="1"/>
</dbReference>
<dbReference type="SMART" id="SM00579">
    <property type="entry name" value="FBD"/>
    <property type="match status" value="1"/>
</dbReference>
<dbReference type="InterPro" id="IPR006566">
    <property type="entry name" value="FBD"/>
</dbReference>
<dbReference type="SUPFAM" id="SSF81383">
    <property type="entry name" value="F-box domain"/>
    <property type="match status" value="1"/>
</dbReference>
<dbReference type="CDD" id="cd22160">
    <property type="entry name" value="F-box_AtFBL13-like"/>
    <property type="match status" value="1"/>
</dbReference>
<dbReference type="Proteomes" id="UP001281410">
    <property type="component" value="Unassembled WGS sequence"/>
</dbReference>
<name>A0AAE0DHF6_9ROSI</name>
<dbReference type="InterPro" id="IPR036047">
    <property type="entry name" value="F-box-like_dom_sf"/>
</dbReference>
<protein>
    <recommendedName>
        <fullName evidence="1">F-box domain-containing protein</fullName>
    </recommendedName>
</protein>